<dbReference type="AlphaFoldDB" id="A0A813LAE2"/>
<dbReference type="EMBL" id="CAJNNW010033476">
    <property type="protein sequence ID" value="CAE8719130.1"/>
    <property type="molecule type" value="Genomic_DNA"/>
</dbReference>
<proteinExistence type="predicted"/>
<name>A0A813LAE2_POLGL</name>
<comment type="caution">
    <text evidence="2">The sequence shown here is derived from an EMBL/GenBank/DDBJ whole genome shotgun (WGS) entry which is preliminary data.</text>
</comment>
<dbReference type="Proteomes" id="UP000626109">
    <property type="component" value="Unassembled WGS sequence"/>
</dbReference>
<evidence type="ECO:0000313" key="3">
    <source>
        <dbReference type="Proteomes" id="UP000626109"/>
    </source>
</evidence>
<reference evidence="2" key="1">
    <citation type="submission" date="2021-02" db="EMBL/GenBank/DDBJ databases">
        <authorList>
            <person name="Dougan E. K."/>
            <person name="Rhodes N."/>
            <person name="Thang M."/>
            <person name="Chan C."/>
        </authorList>
    </citation>
    <scope>NUCLEOTIDE SEQUENCE</scope>
</reference>
<gene>
    <name evidence="2" type="ORF">PGLA2088_LOCUS40460</name>
</gene>
<sequence>MAAQAAGMTRDDIRSATCTTSLAPHAIEANNRPSSLAHHAIEIESKRMASQKDISRHQDGQPAGGERLRGRQLQTCVTHESPIYVVDGQEERVSSTEVSQSD</sequence>
<protein>
    <submittedName>
        <fullName evidence="2">Uncharacterized protein</fullName>
    </submittedName>
</protein>
<organism evidence="2 3">
    <name type="scientific">Polarella glacialis</name>
    <name type="common">Dinoflagellate</name>
    <dbReference type="NCBI Taxonomy" id="89957"/>
    <lineage>
        <taxon>Eukaryota</taxon>
        <taxon>Sar</taxon>
        <taxon>Alveolata</taxon>
        <taxon>Dinophyceae</taxon>
        <taxon>Suessiales</taxon>
        <taxon>Suessiaceae</taxon>
        <taxon>Polarella</taxon>
    </lineage>
</organism>
<accession>A0A813LAE2</accession>
<evidence type="ECO:0000313" key="2">
    <source>
        <dbReference type="EMBL" id="CAE8719130.1"/>
    </source>
</evidence>
<feature type="region of interest" description="Disordered" evidence="1">
    <location>
        <begin position="48"/>
        <end position="74"/>
    </location>
</feature>
<evidence type="ECO:0000256" key="1">
    <source>
        <dbReference type="SAM" id="MobiDB-lite"/>
    </source>
</evidence>